<keyword evidence="2" id="KW-1185">Reference proteome</keyword>
<dbReference type="EMBL" id="JABKKF010000001">
    <property type="protein sequence ID" value="NPD90844.1"/>
    <property type="molecule type" value="Genomic_DNA"/>
</dbReference>
<gene>
    <name evidence="1" type="ORF">HPS56_00460</name>
</gene>
<protein>
    <submittedName>
        <fullName evidence="1">Uncharacterized protein</fullName>
    </submittedName>
</protein>
<evidence type="ECO:0000313" key="2">
    <source>
        <dbReference type="Proteomes" id="UP000714420"/>
    </source>
</evidence>
<name>A0ABX2AII2_9BACT</name>
<reference evidence="1 2" key="1">
    <citation type="submission" date="2020-05" db="EMBL/GenBank/DDBJ databases">
        <title>Distinct polysaccharide utilization as determinants for interspecies competition between intestinal Prevotella spp.</title>
        <authorList>
            <person name="Galvez E.J.C."/>
            <person name="Iljazovic A."/>
            <person name="Strowig T."/>
        </authorList>
    </citation>
    <scope>NUCLEOTIDE SEQUENCE [LARGE SCALE GENOMIC DNA]</scope>
    <source>
        <strain evidence="1 2">PMUR</strain>
    </source>
</reference>
<dbReference type="RefSeq" id="WP_172272187.1">
    <property type="nucleotide sequence ID" value="NZ_CASGMU010000001.1"/>
</dbReference>
<dbReference type="Proteomes" id="UP000714420">
    <property type="component" value="Unassembled WGS sequence"/>
</dbReference>
<proteinExistence type="predicted"/>
<evidence type="ECO:0000313" key="1">
    <source>
        <dbReference type="EMBL" id="NPD90844.1"/>
    </source>
</evidence>
<accession>A0ABX2AII2</accession>
<organism evidence="1 2">
    <name type="scientific">Xylanibacter muris</name>
    <dbReference type="NCBI Taxonomy" id="2736290"/>
    <lineage>
        <taxon>Bacteria</taxon>
        <taxon>Pseudomonadati</taxon>
        <taxon>Bacteroidota</taxon>
        <taxon>Bacteroidia</taxon>
        <taxon>Bacteroidales</taxon>
        <taxon>Prevotellaceae</taxon>
        <taxon>Xylanibacter</taxon>
    </lineage>
</organism>
<comment type="caution">
    <text evidence="1">The sequence shown here is derived from an EMBL/GenBank/DDBJ whole genome shotgun (WGS) entry which is preliminary data.</text>
</comment>
<sequence>MKKEKIYVKPHITIMELETESLLTSFSISGGVSGPVGIKYHDPDGDKSIEYPTMHSIWTEEYREKNWCEW</sequence>